<dbReference type="GO" id="GO:0005829">
    <property type="term" value="C:cytosol"/>
    <property type="evidence" value="ECO:0007669"/>
    <property type="project" value="TreeGrafter"/>
</dbReference>
<comment type="caution">
    <text evidence="1">The sequence shown here is derived from an EMBL/GenBank/DDBJ whole genome shotgun (WGS) entry which is preliminary data.</text>
</comment>
<dbReference type="PANTHER" id="PTHR43660:SF1">
    <property type="entry name" value="DIPEPTIDYL CARBOXYPEPTIDASE"/>
    <property type="match status" value="1"/>
</dbReference>
<dbReference type="Gene3D" id="1.10.1370.40">
    <property type="match status" value="1"/>
</dbReference>
<evidence type="ECO:0008006" key="3">
    <source>
        <dbReference type="Google" id="ProtNLM"/>
    </source>
</evidence>
<dbReference type="GO" id="GO:0004222">
    <property type="term" value="F:metalloendopeptidase activity"/>
    <property type="evidence" value="ECO:0007669"/>
    <property type="project" value="InterPro"/>
</dbReference>
<keyword evidence="2" id="KW-1185">Reference proteome</keyword>
<dbReference type="Proteomes" id="UP000245252">
    <property type="component" value="Unassembled WGS sequence"/>
</dbReference>
<name>A0A2U2DKA9_9HYPH</name>
<dbReference type="AlphaFoldDB" id="A0A2U2DKA9"/>
<dbReference type="InterPro" id="IPR024077">
    <property type="entry name" value="Neurolysin/TOP_dom2"/>
</dbReference>
<protein>
    <recommendedName>
        <fullName evidence="3">Dipeptidyl carboxypeptidase II</fullName>
    </recommendedName>
</protein>
<gene>
    <name evidence="1" type="ORF">DEM27_24675</name>
</gene>
<organism evidence="1 2">
    <name type="scientific">Metarhizobium album</name>
    <dbReference type="NCBI Taxonomy" id="2182425"/>
    <lineage>
        <taxon>Bacteria</taxon>
        <taxon>Pseudomonadati</taxon>
        <taxon>Pseudomonadota</taxon>
        <taxon>Alphaproteobacteria</taxon>
        <taxon>Hyphomicrobiales</taxon>
        <taxon>Rhizobiaceae</taxon>
        <taxon>Metarhizobium</taxon>
    </lineage>
</organism>
<accession>A0A2U2DKA9</accession>
<sequence>MIFIAISGSFMPQLALSNPLLEPSPLPLQAPAFDKIVTSDYEPAFEEAIRLKLAEIAGIADNSEPPTFDNTIMALERAGQSLQRVEAIFYTVFAAQGDSAMEAIDKSVSQKTADANNSIYLNEKLFGRLREIYEKRATLGLDEEANRLLEIYYLDFVRSGAELSVANKVQFRQANIQLADLESQFTAALRGASKAGALIVDSPKALDGLSAGEIDMAAEQATAEGQRGKFLIPLQNTTQQPSLAALTDRSTREQLFTNSVKRAERGDSNDSREIIT</sequence>
<evidence type="ECO:0000313" key="2">
    <source>
        <dbReference type="Proteomes" id="UP000245252"/>
    </source>
</evidence>
<proteinExistence type="predicted"/>
<dbReference type="EMBL" id="QFBC01000014">
    <property type="protein sequence ID" value="PWE53734.1"/>
    <property type="molecule type" value="Genomic_DNA"/>
</dbReference>
<dbReference type="GO" id="GO:0004180">
    <property type="term" value="F:carboxypeptidase activity"/>
    <property type="evidence" value="ECO:0007669"/>
    <property type="project" value="TreeGrafter"/>
</dbReference>
<dbReference type="InterPro" id="IPR045090">
    <property type="entry name" value="Pept_M3A_M3B"/>
</dbReference>
<evidence type="ECO:0000313" key="1">
    <source>
        <dbReference type="EMBL" id="PWE53734.1"/>
    </source>
</evidence>
<dbReference type="GO" id="GO:0006508">
    <property type="term" value="P:proteolysis"/>
    <property type="evidence" value="ECO:0007669"/>
    <property type="project" value="InterPro"/>
</dbReference>
<dbReference type="Gene3D" id="1.10.1370.10">
    <property type="entry name" value="Neurolysin, domain 3"/>
    <property type="match status" value="1"/>
</dbReference>
<reference evidence="1 2" key="1">
    <citation type="submission" date="2018-05" db="EMBL/GenBank/DDBJ databases">
        <title>The draft genome of strain NS-104.</title>
        <authorList>
            <person name="Hang P."/>
            <person name="Jiang J."/>
        </authorList>
    </citation>
    <scope>NUCLEOTIDE SEQUENCE [LARGE SCALE GENOMIC DNA]</scope>
    <source>
        <strain evidence="1 2">NS-104</strain>
    </source>
</reference>
<dbReference type="SUPFAM" id="SSF55486">
    <property type="entry name" value="Metalloproteases ('zincins'), catalytic domain"/>
    <property type="match status" value="1"/>
</dbReference>
<dbReference type="PANTHER" id="PTHR43660">
    <property type="entry name" value="DIPEPTIDYL CARBOXYPEPTIDASE"/>
    <property type="match status" value="1"/>
</dbReference>